<dbReference type="STRING" id="46914.JP75_10260"/>
<proteinExistence type="predicted"/>
<dbReference type="SUPFAM" id="SSF53822">
    <property type="entry name" value="Periplasmic binding protein-like I"/>
    <property type="match status" value="1"/>
</dbReference>
<dbReference type="InterPro" id="IPR046335">
    <property type="entry name" value="LacI/GalR-like_sensor"/>
</dbReference>
<keyword evidence="7" id="KW-1185">Reference proteome</keyword>
<dbReference type="InterPro" id="IPR000843">
    <property type="entry name" value="HTH_LacI"/>
</dbReference>
<evidence type="ECO:0000313" key="6">
    <source>
        <dbReference type="EMBL" id="KFL31266.1"/>
    </source>
</evidence>
<evidence type="ECO:0000313" key="7">
    <source>
        <dbReference type="Proteomes" id="UP000028981"/>
    </source>
</evidence>
<keyword evidence="3" id="KW-0238">DNA-binding</keyword>
<name>A0A087M313_9HYPH</name>
<keyword evidence="2" id="KW-0805">Transcription regulation</keyword>
<dbReference type="GO" id="GO:0000976">
    <property type="term" value="F:transcription cis-regulatory region binding"/>
    <property type="evidence" value="ECO:0007669"/>
    <property type="project" value="TreeGrafter"/>
</dbReference>
<sequence length="356" mass="38826">MDSGVKKPGVTSSEVARRAGVSQSAVSRTFTPGASIAPKTRAKVLAAAKELGYRPNAIARSLITNRSRIIAVVMAYLENLFYPDVLEELGRLLAKEDYRLLLFTGFMDRDSDPVFDQLMQYRVDGIVLASTSLSSELSEECAAAGIPVVLFNRTTERDAVSSVTTRNREGGRRVAEFLIAGGHKRFGYISGLESSSTNRDRFGGYQEALAAAGHTDIIIEVGNYDRAEAETAARKMLKRPDRPDAIFVANDHMAVAVMDIARHELGLSIPEDLSIVGYDDVGPARWTSYGITSMSQPLKRMVEATVAILMDQIASGEIEAEHRILNGELVVRTSARMPKAGVVEVDGRRIYKPAKS</sequence>
<dbReference type="InterPro" id="IPR028082">
    <property type="entry name" value="Peripla_BP_I"/>
</dbReference>
<dbReference type="Proteomes" id="UP000028981">
    <property type="component" value="Unassembled WGS sequence"/>
</dbReference>
<dbReference type="SUPFAM" id="SSF47413">
    <property type="entry name" value="lambda repressor-like DNA-binding domains"/>
    <property type="match status" value="1"/>
</dbReference>
<dbReference type="Gene3D" id="3.40.50.2300">
    <property type="match status" value="2"/>
</dbReference>
<dbReference type="PANTHER" id="PTHR30146">
    <property type="entry name" value="LACI-RELATED TRANSCRIPTIONAL REPRESSOR"/>
    <property type="match status" value="1"/>
</dbReference>
<evidence type="ECO:0000256" key="2">
    <source>
        <dbReference type="ARBA" id="ARBA00023015"/>
    </source>
</evidence>
<dbReference type="InterPro" id="IPR010982">
    <property type="entry name" value="Lambda_DNA-bd_dom_sf"/>
</dbReference>
<dbReference type="Pfam" id="PF00356">
    <property type="entry name" value="LacI"/>
    <property type="match status" value="1"/>
</dbReference>
<dbReference type="OrthoDB" id="8433438at2"/>
<dbReference type="Pfam" id="PF13377">
    <property type="entry name" value="Peripla_BP_3"/>
    <property type="match status" value="1"/>
</dbReference>
<gene>
    <name evidence="6" type="ORF">JP75_10260</name>
</gene>
<evidence type="ECO:0000256" key="4">
    <source>
        <dbReference type="ARBA" id="ARBA00023163"/>
    </source>
</evidence>
<evidence type="ECO:0000256" key="1">
    <source>
        <dbReference type="ARBA" id="ARBA00022491"/>
    </source>
</evidence>
<reference evidence="6 7" key="1">
    <citation type="submission" date="2014-08" db="EMBL/GenBank/DDBJ databases">
        <authorList>
            <person name="Hassan Y.I."/>
            <person name="Lepp D."/>
            <person name="Zhou T."/>
        </authorList>
    </citation>
    <scope>NUCLEOTIDE SEQUENCE [LARGE SCALE GENOMIC DNA]</scope>
    <source>
        <strain evidence="6 7">IFO13584</strain>
    </source>
</reference>
<dbReference type="CDD" id="cd01392">
    <property type="entry name" value="HTH_LacI"/>
    <property type="match status" value="1"/>
</dbReference>
<dbReference type="PANTHER" id="PTHR30146:SF95">
    <property type="entry name" value="RIBOSE OPERON REPRESSOR"/>
    <property type="match status" value="1"/>
</dbReference>
<dbReference type="SMART" id="SM00354">
    <property type="entry name" value="HTH_LACI"/>
    <property type="match status" value="1"/>
</dbReference>
<dbReference type="RefSeq" id="WP_035082362.1">
    <property type="nucleotide sequence ID" value="NZ_JQGC01000007.1"/>
</dbReference>
<organism evidence="6 7">
    <name type="scientific">Devosia riboflavina</name>
    <dbReference type="NCBI Taxonomy" id="46914"/>
    <lineage>
        <taxon>Bacteria</taxon>
        <taxon>Pseudomonadati</taxon>
        <taxon>Pseudomonadota</taxon>
        <taxon>Alphaproteobacteria</taxon>
        <taxon>Hyphomicrobiales</taxon>
        <taxon>Devosiaceae</taxon>
        <taxon>Devosia</taxon>
    </lineage>
</organism>
<dbReference type="PROSITE" id="PS50932">
    <property type="entry name" value="HTH_LACI_2"/>
    <property type="match status" value="1"/>
</dbReference>
<feature type="domain" description="HTH lacI-type" evidence="5">
    <location>
        <begin position="10"/>
        <end position="64"/>
    </location>
</feature>
<dbReference type="EMBL" id="JQGC01000007">
    <property type="protein sequence ID" value="KFL31266.1"/>
    <property type="molecule type" value="Genomic_DNA"/>
</dbReference>
<keyword evidence="1" id="KW-0678">Repressor</keyword>
<accession>A0A087M313</accession>
<dbReference type="GO" id="GO:0003700">
    <property type="term" value="F:DNA-binding transcription factor activity"/>
    <property type="evidence" value="ECO:0007669"/>
    <property type="project" value="TreeGrafter"/>
</dbReference>
<keyword evidence="4" id="KW-0804">Transcription</keyword>
<protein>
    <submittedName>
        <fullName evidence="6">LacI family transcriptional regulator</fullName>
    </submittedName>
</protein>
<dbReference type="Gene3D" id="1.10.260.40">
    <property type="entry name" value="lambda repressor-like DNA-binding domains"/>
    <property type="match status" value="1"/>
</dbReference>
<evidence type="ECO:0000259" key="5">
    <source>
        <dbReference type="PROSITE" id="PS50932"/>
    </source>
</evidence>
<dbReference type="CDD" id="cd06278">
    <property type="entry name" value="PBP1_LacI-like"/>
    <property type="match status" value="1"/>
</dbReference>
<dbReference type="AlphaFoldDB" id="A0A087M313"/>
<evidence type="ECO:0000256" key="3">
    <source>
        <dbReference type="ARBA" id="ARBA00023125"/>
    </source>
</evidence>
<comment type="caution">
    <text evidence="6">The sequence shown here is derived from an EMBL/GenBank/DDBJ whole genome shotgun (WGS) entry which is preliminary data.</text>
</comment>